<dbReference type="AlphaFoldDB" id="A0A4Q5ATE9"/>
<sequence>MTDIREAHEGDLDALLELYLDLHEQSIPEHDGRLRDTWVRILADLDHHLIVCEHDGDIVSSCVCVIIPNLTRGVRPYAFVENVVTRADARGRGYATACLNHAKALAQQAGCYKMMLTGSHDSKTLDFYRHAGYNSADKTAFIQWL</sequence>
<dbReference type="CDD" id="cd04301">
    <property type="entry name" value="NAT_SF"/>
    <property type="match status" value="1"/>
</dbReference>
<keyword evidence="2" id="KW-0012">Acyltransferase</keyword>
<evidence type="ECO:0000313" key="4">
    <source>
        <dbReference type="EMBL" id="RYQ36479.1"/>
    </source>
</evidence>
<dbReference type="PANTHER" id="PTHR43877:SF2">
    <property type="entry name" value="AMINOALKYLPHOSPHONATE N-ACETYLTRANSFERASE-RELATED"/>
    <property type="match status" value="1"/>
</dbReference>
<feature type="domain" description="N-acetyltransferase" evidence="3">
    <location>
        <begin position="2"/>
        <end position="145"/>
    </location>
</feature>
<keyword evidence="1 4" id="KW-0808">Transferase</keyword>
<comment type="caution">
    <text evidence="4">The sequence shown here is derived from an EMBL/GenBank/DDBJ whole genome shotgun (WGS) entry which is preliminary data.</text>
</comment>
<evidence type="ECO:0000313" key="5">
    <source>
        <dbReference type="EMBL" id="RYQ38069.1"/>
    </source>
</evidence>
<accession>A0A4Q5ATE9</accession>
<evidence type="ECO:0000313" key="7">
    <source>
        <dbReference type="Proteomes" id="UP000292655"/>
    </source>
</evidence>
<dbReference type="InterPro" id="IPR000182">
    <property type="entry name" value="GNAT_dom"/>
</dbReference>
<dbReference type="PANTHER" id="PTHR43877">
    <property type="entry name" value="AMINOALKYLPHOSPHONATE N-ACETYLTRANSFERASE-RELATED-RELATED"/>
    <property type="match status" value="1"/>
</dbReference>
<protein>
    <submittedName>
        <fullName evidence="4">GNAT family acetyltransferase</fullName>
    </submittedName>
</protein>
<dbReference type="PROSITE" id="PS51186">
    <property type="entry name" value="GNAT"/>
    <property type="match status" value="1"/>
</dbReference>
<evidence type="ECO:0000259" key="3">
    <source>
        <dbReference type="PROSITE" id="PS51186"/>
    </source>
</evidence>
<dbReference type="Gene3D" id="3.40.630.30">
    <property type="match status" value="1"/>
</dbReference>
<evidence type="ECO:0000313" key="6">
    <source>
        <dbReference type="Proteomes" id="UP000292382"/>
    </source>
</evidence>
<evidence type="ECO:0000256" key="1">
    <source>
        <dbReference type="ARBA" id="ARBA00022679"/>
    </source>
</evidence>
<dbReference type="GO" id="GO:0016747">
    <property type="term" value="F:acyltransferase activity, transferring groups other than amino-acyl groups"/>
    <property type="evidence" value="ECO:0007669"/>
    <property type="project" value="InterPro"/>
</dbReference>
<dbReference type="InterPro" id="IPR016181">
    <property type="entry name" value="Acyl_CoA_acyltransferase"/>
</dbReference>
<organism evidence="4 6">
    <name type="scientific">Bifidobacterium pseudolongum subsp. globosum</name>
    <dbReference type="NCBI Taxonomy" id="1690"/>
    <lineage>
        <taxon>Bacteria</taxon>
        <taxon>Bacillati</taxon>
        <taxon>Actinomycetota</taxon>
        <taxon>Actinomycetes</taxon>
        <taxon>Bifidobacteriales</taxon>
        <taxon>Bifidobacteriaceae</taxon>
        <taxon>Bifidobacterium</taxon>
    </lineage>
</organism>
<evidence type="ECO:0000256" key="2">
    <source>
        <dbReference type="ARBA" id="ARBA00023315"/>
    </source>
</evidence>
<proteinExistence type="predicted"/>
<name>A0A4Q5ATE9_9BIFI</name>
<dbReference type="EMBL" id="RYUX01000010">
    <property type="protein sequence ID" value="RYQ38069.1"/>
    <property type="molecule type" value="Genomic_DNA"/>
</dbReference>
<dbReference type="SUPFAM" id="SSF55729">
    <property type="entry name" value="Acyl-CoA N-acyltransferases (Nat)"/>
    <property type="match status" value="1"/>
</dbReference>
<reference evidence="6 7" key="1">
    <citation type="submission" date="2018-12" db="EMBL/GenBank/DDBJ databases">
        <title>Unveiling genomic diversity among members of the Bifidobacterium pseudolongum species, a widely distributed gut commensal of the animal kingdom.</title>
        <authorList>
            <person name="Lugli G.A."/>
            <person name="Duranti S."/>
            <person name="Albert K."/>
            <person name="Mancabelli L."/>
            <person name="Napoli S."/>
            <person name="Viappiani A."/>
            <person name="Anzalone R."/>
            <person name="Longhi G."/>
            <person name="Milani C."/>
            <person name="Turroni F."/>
            <person name="Alessandri G."/>
            <person name="Sela D.A."/>
            <person name="Van Sinderen D."/>
            <person name="Ventura M."/>
        </authorList>
    </citation>
    <scope>NUCLEOTIDE SEQUENCE [LARGE SCALE GENOMIC DNA]</scope>
    <source>
        <strain evidence="5 7">2002B</strain>
        <strain evidence="4 6">2003B</strain>
    </source>
</reference>
<dbReference type="RefSeq" id="WP_129874300.1">
    <property type="nucleotide sequence ID" value="NZ_RYUU01000016.1"/>
</dbReference>
<dbReference type="EMBL" id="RYUW01000012">
    <property type="protein sequence ID" value="RYQ36479.1"/>
    <property type="molecule type" value="Genomic_DNA"/>
</dbReference>
<gene>
    <name evidence="5" type="ORF">PG2002B_1017</name>
    <name evidence="4" type="ORF">PG2003B_0976</name>
</gene>
<dbReference type="Pfam" id="PF00583">
    <property type="entry name" value="Acetyltransf_1"/>
    <property type="match status" value="1"/>
</dbReference>
<dbReference type="Proteomes" id="UP000292382">
    <property type="component" value="Unassembled WGS sequence"/>
</dbReference>
<dbReference type="InterPro" id="IPR050832">
    <property type="entry name" value="Bact_Acetyltransf"/>
</dbReference>
<dbReference type="Proteomes" id="UP000292655">
    <property type="component" value="Unassembled WGS sequence"/>
</dbReference>